<dbReference type="AlphaFoldDB" id="A0AAE8M5S9"/>
<name>A0AAE8M5S9_9HYPO</name>
<gene>
    <name evidence="1" type="ORF">FTOL_03838</name>
</gene>
<reference evidence="1" key="1">
    <citation type="submission" date="2018-03" db="EMBL/GenBank/DDBJ databases">
        <authorList>
            <person name="Guldener U."/>
        </authorList>
    </citation>
    <scope>NUCLEOTIDE SEQUENCE</scope>
</reference>
<organism evidence="1 2">
    <name type="scientific">Fusarium torulosum</name>
    <dbReference type="NCBI Taxonomy" id="33205"/>
    <lineage>
        <taxon>Eukaryota</taxon>
        <taxon>Fungi</taxon>
        <taxon>Dikarya</taxon>
        <taxon>Ascomycota</taxon>
        <taxon>Pezizomycotina</taxon>
        <taxon>Sordariomycetes</taxon>
        <taxon>Hypocreomycetidae</taxon>
        <taxon>Hypocreales</taxon>
        <taxon>Nectriaceae</taxon>
        <taxon>Fusarium</taxon>
    </lineage>
</organism>
<evidence type="ECO:0000313" key="1">
    <source>
        <dbReference type="EMBL" id="SPJ74108.1"/>
    </source>
</evidence>
<accession>A0AAE8M5S9</accession>
<proteinExistence type="predicted"/>
<comment type="caution">
    <text evidence="1">The sequence shown here is derived from an EMBL/GenBank/DDBJ whole genome shotgun (WGS) entry which is preliminary data.</text>
</comment>
<sequence length="429" mass="48716">MSVLFVLIYILKGSTLRKCVSKRRIEEDADFLELFSRILVGIQIPTSDIFTALEQGIKLEWEDVYDFANPFGDRRGGMFNSVWAFDLDKSLIFLTKRDRVHSAPLELGLQRPLTLDDFHALDPENQTAERVQTLPEPYWNFKMEISPRQRAFLGRILADFGYTWRHVLRRRMNSTTFTKLAYATVWISSMQFEIHERKGFDHVGSQGGPYVGVTSLPNWDSPKPSFFQVGSTWFVFVQEIQEGIEMARDHACSPPQSTELGASAATYAILSLRQIIICKMVHGKPVWTRPEMLFGESPSDTAIDMMIWASDTSTTESGPSRIHSLPAEIQDNILYYTATSSVSAGKLGCILGLGSPFSWTESGLKIMIQERKRNRTEESPVESYITFNGMMSGLSYRREPMPSTIRSWFDDLPKLQSGPHAYLQTSSID</sequence>
<dbReference type="EMBL" id="ONZP01000115">
    <property type="protein sequence ID" value="SPJ74108.1"/>
    <property type="molecule type" value="Genomic_DNA"/>
</dbReference>
<evidence type="ECO:0000313" key="2">
    <source>
        <dbReference type="Proteomes" id="UP001187734"/>
    </source>
</evidence>
<keyword evidence="2" id="KW-1185">Reference proteome</keyword>
<protein>
    <submittedName>
        <fullName evidence="1">Uncharacterized protein</fullName>
    </submittedName>
</protein>
<dbReference type="Proteomes" id="UP001187734">
    <property type="component" value="Unassembled WGS sequence"/>
</dbReference>